<name>A0ABV1EP40_9FIRM</name>
<dbReference type="SUPFAM" id="SSF56003">
    <property type="entry name" value="Molybdenum cofactor-binding domain"/>
    <property type="match status" value="1"/>
</dbReference>
<dbReference type="Gene3D" id="3.30.365.10">
    <property type="entry name" value="Aldehyde oxidase/xanthine dehydrogenase, molybdopterin binding domain"/>
    <property type="match status" value="4"/>
</dbReference>
<dbReference type="Pfam" id="PF20256">
    <property type="entry name" value="MoCoBD_2"/>
    <property type="match status" value="1"/>
</dbReference>
<feature type="domain" description="Aldehyde oxidase/xanthine dehydrogenase a/b hammerhead" evidence="3">
    <location>
        <begin position="18"/>
        <end position="130"/>
    </location>
</feature>
<dbReference type="SUPFAM" id="SSF54665">
    <property type="entry name" value="CO dehydrogenase molybdoprotein N-domain-like"/>
    <property type="match status" value="1"/>
</dbReference>
<proteinExistence type="predicted"/>
<dbReference type="InterPro" id="IPR016208">
    <property type="entry name" value="Ald_Oxase/xanthine_DH-like"/>
</dbReference>
<dbReference type="InterPro" id="IPR000674">
    <property type="entry name" value="Ald_Oxase/Xan_DH_a/b"/>
</dbReference>
<dbReference type="PANTHER" id="PTHR11908:SF132">
    <property type="entry name" value="ALDEHYDE OXIDASE 1-RELATED"/>
    <property type="match status" value="1"/>
</dbReference>
<dbReference type="PANTHER" id="PTHR11908">
    <property type="entry name" value="XANTHINE DEHYDROGENASE"/>
    <property type="match status" value="1"/>
</dbReference>
<sequence length="762" mass="83142">MKLVHEAIPKLDGAALTGGKAVYTDDIAPQGCLVVKVLRSPHAFARIKSIRKDAASRVVGIECILTWEDAPRIRHTLAGQSYPEPSPYDRYILEQTVRYVGDPVAIIAGRDEQCVNKAMRMIQVKYELLQPVIDFEQALDNPSVIHPESDYFHHFDIGGDPKRNLVASGCESDGDVDAAMAGCDVVVDRTYYTKANAQAMMETFRTYTYLDQNGRLNVVSSTQVPFHCRRTIARALGLSPSAVRVIKPRIGGGFGAKQTLVSELFPALVTMRTGKPAKIVYTRQESFQASNSRHQMRVRVKVGAMRDGTVRAVDMQVLSNAGAYGEHASTTVGLVGHKSIPLYAREAAFRFSYQVVYTNTMAAGAFRGYGATQGCFAMESAINELAGLLHMDPAQLRLHNLPREGERMPAYYNEPLSSSRLPECIRRGMELIGWEEKYPSVRVDEHRVRGVGMAITMQGSGISAVDTASVTIKLNDDGYYTLMIGATDMGTGCDTILAQMAAEVLDCPLEQITVDGVDTDHSPFDTGSYASSTTYVTGSAVVKACTELRQKITDEGARRLGIHPERAEFDGHQVYDRTRPETAITLSQLAQAVVVGEGTCWLTATASHCSPTSPPPLMAGFAEVEVDLETGETRVVDYVGVVDCGTVINRNLARVQAEGGIAQGIGMALYEDVNYDARGRMINNSFLQYKIPCRTDLPEIRVDFEESYEPSGPFGAKSIGEVVINTPAPAVAQAVYNATGVHIRSLPITPEKILMGMEQPEE</sequence>
<reference evidence="4 5" key="1">
    <citation type="submission" date="2024-03" db="EMBL/GenBank/DDBJ databases">
        <title>Human intestinal bacterial collection.</title>
        <authorList>
            <person name="Pauvert C."/>
            <person name="Hitch T.C.A."/>
            <person name="Clavel T."/>
        </authorList>
    </citation>
    <scope>NUCLEOTIDE SEQUENCE [LARGE SCALE GENOMIC DNA]</scope>
    <source>
        <strain evidence="4 5">CLA-AP-H34</strain>
    </source>
</reference>
<dbReference type="InterPro" id="IPR036856">
    <property type="entry name" value="Ald_Oxase/Xan_DH_a/b_sf"/>
</dbReference>
<dbReference type="Pfam" id="PF02738">
    <property type="entry name" value="MoCoBD_1"/>
    <property type="match status" value="1"/>
</dbReference>
<accession>A0ABV1EP40</accession>
<gene>
    <name evidence="4" type="ORF">WMO45_07410</name>
</gene>
<protein>
    <submittedName>
        <fullName evidence="4">Molybdopterin cofactor-binding domain-containing protein</fullName>
    </submittedName>
</protein>
<dbReference type="Proteomes" id="UP001440599">
    <property type="component" value="Unassembled WGS sequence"/>
</dbReference>
<dbReference type="EMBL" id="JBBMFT010000003">
    <property type="protein sequence ID" value="MEQ2456345.1"/>
    <property type="molecule type" value="Genomic_DNA"/>
</dbReference>
<dbReference type="SMART" id="SM01008">
    <property type="entry name" value="Ald_Xan_dh_C"/>
    <property type="match status" value="1"/>
</dbReference>
<evidence type="ECO:0000256" key="1">
    <source>
        <dbReference type="ARBA" id="ARBA00022505"/>
    </source>
</evidence>
<evidence type="ECO:0000313" key="4">
    <source>
        <dbReference type="EMBL" id="MEQ2456345.1"/>
    </source>
</evidence>
<keyword evidence="2" id="KW-0560">Oxidoreductase</keyword>
<dbReference type="InterPro" id="IPR046867">
    <property type="entry name" value="AldOxase/xan_DH_MoCoBD2"/>
</dbReference>
<keyword evidence="1" id="KW-0500">Molybdenum</keyword>
<dbReference type="RefSeq" id="WP_349139944.1">
    <property type="nucleotide sequence ID" value="NZ_JBBMFT010000003.1"/>
</dbReference>
<dbReference type="Pfam" id="PF01315">
    <property type="entry name" value="Ald_Xan_dh_C"/>
    <property type="match status" value="1"/>
</dbReference>
<dbReference type="InterPro" id="IPR037165">
    <property type="entry name" value="AldOxase/xan_DH_Mopterin-bd_sf"/>
</dbReference>
<comment type="caution">
    <text evidence="4">The sequence shown here is derived from an EMBL/GenBank/DDBJ whole genome shotgun (WGS) entry which is preliminary data.</text>
</comment>
<dbReference type="InterPro" id="IPR008274">
    <property type="entry name" value="AldOxase/xan_DH_MoCoBD1"/>
</dbReference>
<organism evidence="4 5">
    <name type="scientific">Flavonifractor hominis</name>
    <dbReference type="NCBI Taxonomy" id="3133178"/>
    <lineage>
        <taxon>Bacteria</taxon>
        <taxon>Bacillati</taxon>
        <taxon>Bacillota</taxon>
        <taxon>Clostridia</taxon>
        <taxon>Eubacteriales</taxon>
        <taxon>Oscillospiraceae</taxon>
        <taxon>Flavonifractor</taxon>
    </lineage>
</organism>
<evidence type="ECO:0000256" key="2">
    <source>
        <dbReference type="ARBA" id="ARBA00023002"/>
    </source>
</evidence>
<evidence type="ECO:0000259" key="3">
    <source>
        <dbReference type="SMART" id="SM01008"/>
    </source>
</evidence>
<evidence type="ECO:0000313" key="5">
    <source>
        <dbReference type="Proteomes" id="UP001440599"/>
    </source>
</evidence>
<keyword evidence="5" id="KW-1185">Reference proteome</keyword>
<dbReference type="Gene3D" id="3.90.1170.50">
    <property type="entry name" value="Aldehyde oxidase/xanthine dehydrogenase, a/b hammerhead"/>
    <property type="match status" value="1"/>
</dbReference>